<dbReference type="SMART" id="SM00575">
    <property type="entry name" value="ZnF_PMZ"/>
    <property type="match status" value="1"/>
</dbReference>
<evidence type="ECO:0000259" key="6">
    <source>
        <dbReference type="PROSITE" id="PS50966"/>
    </source>
</evidence>
<dbReference type="InterPro" id="IPR004330">
    <property type="entry name" value="FAR1_DNA_bnd_dom"/>
</dbReference>
<evidence type="ECO:0000256" key="4">
    <source>
        <dbReference type="PROSITE-ProRule" id="PRU00325"/>
    </source>
</evidence>
<dbReference type="Pfam" id="PF10551">
    <property type="entry name" value="MULE"/>
    <property type="match status" value="1"/>
</dbReference>
<gene>
    <name evidence="7" type="primary">FRS7</name>
    <name evidence="7" type="ORF">KSP39_PZI023094</name>
</gene>
<feature type="region of interest" description="Disordered" evidence="5">
    <location>
        <begin position="648"/>
        <end position="710"/>
    </location>
</feature>
<evidence type="ECO:0000256" key="1">
    <source>
        <dbReference type="ARBA" id="ARBA00022723"/>
    </source>
</evidence>
<dbReference type="InterPro" id="IPR018289">
    <property type="entry name" value="MULE_transposase_dom"/>
</dbReference>
<dbReference type="PANTHER" id="PTHR47718">
    <property type="entry name" value="OS01G0519700 PROTEIN"/>
    <property type="match status" value="1"/>
</dbReference>
<organism evidence="7 8">
    <name type="scientific">Platanthera zijinensis</name>
    <dbReference type="NCBI Taxonomy" id="2320716"/>
    <lineage>
        <taxon>Eukaryota</taxon>
        <taxon>Viridiplantae</taxon>
        <taxon>Streptophyta</taxon>
        <taxon>Embryophyta</taxon>
        <taxon>Tracheophyta</taxon>
        <taxon>Spermatophyta</taxon>
        <taxon>Magnoliopsida</taxon>
        <taxon>Liliopsida</taxon>
        <taxon>Asparagales</taxon>
        <taxon>Orchidaceae</taxon>
        <taxon>Orchidoideae</taxon>
        <taxon>Orchideae</taxon>
        <taxon>Orchidinae</taxon>
        <taxon>Platanthera</taxon>
    </lineage>
</organism>
<evidence type="ECO:0000256" key="5">
    <source>
        <dbReference type="SAM" id="MobiDB-lite"/>
    </source>
</evidence>
<dbReference type="Proteomes" id="UP001418222">
    <property type="component" value="Unassembled WGS sequence"/>
</dbReference>
<feature type="compositionally biased region" description="Basic and acidic residues" evidence="5">
    <location>
        <begin position="696"/>
        <end position="710"/>
    </location>
</feature>
<dbReference type="AlphaFoldDB" id="A0AAP0AUY4"/>
<dbReference type="InterPro" id="IPR007527">
    <property type="entry name" value="Znf_SWIM"/>
</dbReference>
<proteinExistence type="predicted"/>
<keyword evidence="1" id="KW-0479">Metal-binding</keyword>
<evidence type="ECO:0000313" key="7">
    <source>
        <dbReference type="EMBL" id="KAK8916207.1"/>
    </source>
</evidence>
<keyword evidence="3" id="KW-0862">Zinc</keyword>
<dbReference type="PROSITE" id="PS50966">
    <property type="entry name" value="ZF_SWIM"/>
    <property type="match status" value="1"/>
</dbReference>
<evidence type="ECO:0000313" key="8">
    <source>
        <dbReference type="Proteomes" id="UP001418222"/>
    </source>
</evidence>
<dbReference type="Pfam" id="PF04434">
    <property type="entry name" value="SWIM"/>
    <property type="match status" value="1"/>
</dbReference>
<accession>A0AAP0AUY4</accession>
<dbReference type="InterPro" id="IPR006564">
    <property type="entry name" value="Znf_PMZ"/>
</dbReference>
<feature type="compositionally biased region" description="Basic residues" evidence="5">
    <location>
        <begin position="670"/>
        <end position="681"/>
    </location>
</feature>
<name>A0AAP0AUY4_9ASPA</name>
<evidence type="ECO:0000256" key="3">
    <source>
        <dbReference type="ARBA" id="ARBA00022833"/>
    </source>
</evidence>
<comment type="caution">
    <text evidence="7">The sequence shown here is derived from an EMBL/GenBank/DDBJ whole genome shotgun (WGS) entry which is preliminary data.</text>
</comment>
<sequence>MEQTDKKPVFDSYGNRGTVAFPIVHSEEEAYGAYCDYAHRTGFSVRKQNIAYWTHTMIIKGRGYCCSKSGVKVSKPTIDDQKRYRKLDTRTGCLACIYFNADKEGKNWEVTKFVEEHNHPLASENDKHLLRSQRSISNAQASLLKNMTGVGIRTTDAYNFLVDEVGGVENVGFSKTDAYNFVQRERKALIDSGDAMSLLNILRERQSEDNMFSYDIQTDEMNRLISFFWIDGRSKIDYDCFGAVIIFDTTYRLNKYNLACAPFIAVNHHMQNVFVGGAFIATETIESFCWVFETFLRFVGGKQPITIFTDQDQAMAVSIERVFSNTRHRLCQWHISKKAPSKVPAFNHDRCIRSLFYNCMSKCDSEVEFENSWSDMIRRGNLGENRWLQDLFKVRMKWSTAFNKERLDLGILSTQRSESANNVLHGCSKATSSLVECYLGLDKLTSSWRRSEHEEDFRCKHGSVTLKYSDCLLLKKVSKIYTRKCYSLFEQSFMDGAVGVCIVEESRLTDERILYVLQHSDIANNVKQWFVSFHPTNYDVDCSCRGFQTRGILCKHILRVYNHKNVTQLPEKYILRRFTISAKKDVYRFKTASQDDFDSNLVFRSHMMRFTYDLTRRVEDCKIAREYVLSAMNDIAKKSDEILEHDEKVKNGLFPDNQTDKGNVRDPPAMRRKGRSNNRPKSHWEKPTQRKKNKKESKGEDQKVENVKISPKEYDFMGNLSLDRNSAGGDTIPCPNLNNEVSADDIHLKFSAIPDVFKW</sequence>
<dbReference type="Pfam" id="PF03101">
    <property type="entry name" value="FAR1"/>
    <property type="match status" value="1"/>
</dbReference>
<protein>
    <submittedName>
        <fullName evidence="7">Protein FAR1-RELATED SEQUENCE 7</fullName>
    </submittedName>
</protein>
<feature type="domain" description="SWIM-type" evidence="6">
    <location>
        <begin position="529"/>
        <end position="565"/>
    </location>
</feature>
<reference evidence="7 8" key="1">
    <citation type="journal article" date="2022" name="Nat. Plants">
        <title>Genomes of leafy and leafless Platanthera orchids illuminate the evolution of mycoheterotrophy.</title>
        <authorList>
            <person name="Li M.H."/>
            <person name="Liu K.W."/>
            <person name="Li Z."/>
            <person name="Lu H.C."/>
            <person name="Ye Q.L."/>
            <person name="Zhang D."/>
            <person name="Wang J.Y."/>
            <person name="Li Y.F."/>
            <person name="Zhong Z.M."/>
            <person name="Liu X."/>
            <person name="Yu X."/>
            <person name="Liu D.K."/>
            <person name="Tu X.D."/>
            <person name="Liu B."/>
            <person name="Hao Y."/>
            <person name="Liao X.Y."/>
            <person name="Jiang Y.T."/>
            <person name="Sun W.H."/>
            <person name="Chen J."/>
            <person name="Chen Y.Q."/>
            <person name="Ai Y."/>
            <person name="Zhai J.W."/>
            <person name="Wu S.S."/>
            <person name="Zhou Z."/>
            <person name="Hsiao Y.Y."/>
            <person name="Wu W.L."/>
            <person name="Chen Y.Y."/>
            <person name="Lin Y.F."/>
            <person name="Hsu J.L."/>
            <person name="Li C.Y."/>
            <person name="Wang Z.W."/>
            <person name="Zhao X."/>
            <person name="Zhong W.Y."/>
            <person name="Ma X.K."/>
            <person name="Ma L."/>
            <person name="Huang J."/>
            <person name="Chen G.Z."/>
            <person name="Huang M.Z."/>
            <person name="Huang L."/>
            <person name="Peng D.H."/>
            <person name="Luo Y.B."/>
            <person name="Zou S.Q."/>
            <person name="Chen S.P."/>
            <person name="Lan S."/>
            <person name="Tsai W.C."/>
            <person name="Van de Peer Y."/>
            <person name="Liu Z.J."/>
        </authorList>
    </citation>
    <scope>NUCLEOTIDE SEQUENCE [LARGE SCALE GENOMIC DNA]</scope>
    <source>
        <strain evidence="7">Lor287</strain>
    </source>
</reference>
<dbReference type="PANTHER" id="PTHR47718:SF17">
    <property type="entry name" value="PROTEIN FAR1-RELATED SEQUENCE 5-LIKE"/>
    <property type="match status" value="1"/>
</dbReference>
<dbReference type="GO" id="GO:0008270">
    <property type="term" value="F:zinc ion binding"/>
    <property type="evidence" value="ECO:0007669"/>
    <property type="project" value="UniProtKB-KW"/>
</dbReference>
<evidence type="ECO:0000256" key="2">
    <source>
        <dbReference type="ARBA" id="ARBA00022771"/>
    </source>
</evidence>
<keyword evidence="2 4" id="KW-0863">Zinc-finger</keyword>
<dbReference type="EMBL" id="JBBWWQ010000020">
    <property type="protein sequence ID" value="KAK8916207.1"/>
    <property type="molecule type" value="Genomic_DNA"/>
</dbReference>
<keyword evidence="8" id="KW-1185">Reference proteome</keyword>